<dbReference type="Pfam" id="PF02824">
    <property type="entry name" value="TGS"/>
    <property type="match status" value="1"/>
</dbReference>
<dbReference type="CDD" id="cd04876">
    <property type="entry name" value="ACT_RelA-SpoT"/>
    <property type="match status" value="1"/>
</dbReference>
<dbReference type="FunFam" id="3.10.20.30:FF:000002">
    <property type="entry name" value="GTP pyrophosphokinase (RelA/SpoT)"/>
    <property type="match status" value="1"/>
</dbReference>
<dbReference type="FunFam" id="3.30.460.10:FF:000001">
    <property type="entry name" value="GTP pyrophosphokinase RelA"/>
    <property type="match status" value="1"/>
</dbReference>
<name>A0A932CR53_UNCTE</name>
<feature type="domain" description="TGS" evidence="3">
    <location>
        <begin position="200"/>
        <end position="261"/>
    </location>
</feature>
<dbReference type="Pfam" id="PF19296">
    <property type="entry name" value="RelA_AH_RIS"/>
    <property type="match status" value="1"/>
</dbReference>
<gene>
    <name evidence="4" type="ORF">HYY20_12850</name>
</gene>
<dbReference type="GO" id="GO:0005886">
    <property type="term" value="C:plasma membrane"/>
    <property type="evidence" value="ECO:0007669"/>
    <property type="project" value="TreeGrafter"/>
</dbReference>
<dbReference type="CDD" id="cd01668">
    <property type="entry name" value="TGS_RSH"/>
    <property type="match status" value="1"/>
</dbReference>
<dbReference type="Gene3D" id="3.10.20.30">
    <property type="match status" value="1"/>
</dbReference>
<dbReference type="InterPro" id="IPR007685">
    <property type="entry name" value="RelA_SpoT"/>
</dbReference>
<evidence type="ECO:0000313" key="4">
    <source>
        <dbReference type="EMBL" id="MBI2877759.1"/>
    </source>
</evidence>
<dbReference type="GO" id="GO:0008893">
    <property type="term" value="F:guanosine-3',5'-bis(diphosphate) 3'-diphosphatase activity"/>
    <property type="evidence" value="ECO:0007669"/>
    <property type="project" value="TreeGrafter"/>
</dbReference>
<reference evidence="4" key="1">
    <citation type="submission" date="2020-07" db="EMBL/GenBank/DDBJ databases">
        <title>Huge and variable diversity of episymbiotic CPR bacteria and DPANN archaea in groundwater ecosystems.</title>
        <authorList>
            <person name="He C.Y."/>
            <person name="Keren R."/>
            <person name="Whittaker M."/>
            <person name="Farag I.F."/>
            <person name="Doudna J."/>
            <person name="Cate J.H.D."/>
            <person name="Banfield J.F."/>
        </authorList>
    </citation>
    <scope>NUCLEOTIDE SEQUENCE</scope>
    <source>
        <strain evidence="4">NC_groundwater_672_Ag_B-0.1um_62_36</strain>
    </source>
</reference>
<dbReference type="EMBL" id="JACPRF010000390">
    <property type="protein sequence ID" value="MBI2877759.1"/>
    <property type="molecule type" value="Genomic_DNA"/>
</dbReference>
<dbReference type="InterPro" id="IPR004095">
    <property type="entry name" value="TGS"/>
</dbReference>
<dbReference type="InterPro" id="IPR002912">
    <property type="entry name" value="ACT_dom"/>
</dbReference>
<dbReference type="CDD" id="cd05399">
    <property type="entry name" value="NT_Rel-Spo_like"/>
    <property type="match status" value="1"/>
</dbReference>
<dbReference type="GO" id="GO:0008728">
    <property type="term" value="F:GTP diphosphokinase activity"/>
    <property type="evidence" value="ECO:0007669"/>
    <property type="project" value="TreeGrafter"/>
</dbReference>
<organism evidence="4 5">
    <name type="scientific">Tectimicrobiota bacterium</name>
    <dbReference type="NCBI Taxonomy" id="2528274"/>
    <lineage>
        <taxon>Bacteria</taxon>
        <taxon>Pseudomonadati</taxon>
        <taxon>Nitrospinota/Tectimicrobiota group</taxon>
        <taxon>Candidatus Tectimicrobiota</taxon>
    </lineage>
</organism>
<dbReference type="SUPFAM" id="SSF81271">
    <property type="entry name" value="TGS-like"/>
    <property type="match status" value="1"/>
</dbReference>
<feature type="domain" description="ACT" evidence="2">
    <location>
        <begin position="465"/>
        <end position="539"/>
    </location>
</feature>
<dbReference type="Pfam" id="PF13291">
    <property type="entry name" value="ACT_4"/>
    <property type="match status" value="1"/>
</dbReference>
<dbReference type="AlphaFoldDB" id="A0A932CR53"/>
<evidence type="ECO:0000256" key="1">
    <source>
        <dbReference type="RuleBase" id="RU003847"/>
    </source>
</evidence>
<dbReference type="InterPro" id="IPR033655">
    <property type="entry name" value="TGS_RelA/SpoT"/>
</dbReference>
<sequence>SFQALTAEAYEEIRAKLERSFEERERFIGEIRKLVVAELESVEIPGRVEGRPKHIYSIFRKIKRQDIEFHQVYDLTALRVITDTVRNCYAVLGIIHSLWQPIPGRFKDFIALPKPNMYRSLHTTVIGPKGERVEFQLRTEEMHRIAEEGIAAHWRYKAGLSKEEKYEVGLLWLRRLLDWQQEMKDPKEFMDALRIDLFPDEVYVFTPKGEVKNLPRGSTPVDFAYSVHTEIGDQCVGARVNSRMVSLDYQIKSGDIVEILTSSSHTPSRDWLKFVQTSKAKARIRNWIKLEQKERSRELGQEILGKQFRKYGLDPEGALKGKERDLGEVARRLGFTSWEELLAGVGFGKVSAVQVINKLFPDEDLEKREKRKKEKLTLKTLMEKVITRKSPHDGIRVRGIEDILVRFARCCSPVPGDEIIGYITRGRGISVHTVDCPSMAGLTNDSERKIEIEWEGDAGHSFPVRIRVETMDRPGILSKVSSAIATWDVNISWANVETSQDRRALLHFILEIKSLEQLNKVLHSIREVKGVLTVARVRDLSSMPDEEDSSS</sequence>
<evidence type="ECO:0000313" key="5">
    <source>
        <dbReference type="Proteomes" id="UP000769766"/>
    </source>
</evidence>
<dbReference type="PANTHER" id="PTHR21262">
    <property type="entry name" value="GUANOSINE-3',5'-BIS DIPHOSPHATE 3'-PYROPHOSPHOHYDROLASE"/>
    <property type="match status" value="1"/>
</dbReference>
<dbReference type="InterPro" id="IPR045865">
    <property type="entry name" value="ACT-like_dom_sf"/>
</dbReference>
<dbReference type="Pfam" id="PF04607">
    <property type="entry name" value="RelA_SpoT"/>
    <property type="match status" value="1"/>
</dbReference>
<dbReference type="GO" id="GO:0015969">
    <property type="term" value="P:guanosine tetraphosphate metabolic process"/>
    <property type="evidence" value="ECO:0007669"/>
    <property type="project" value="InterPro"/>
</dbReference>
<dbReference type="Proteomes" id="UP000769766">
    <property type="component" value="Unassembled WGS sequence"/>
</dbReference>
<dbReference type="InterPro" id="IPR043519">
    <property type="entry name" value="NT_sf"/>
</dbReference>
<comment type="function">
    <text evidence="1">In eubacteria ppGpp (guanosine 3'-diphosphate 5'-diphosphate) is a mediator of the stringent response that coordinates a variety of cellular activities in response to changes in nutritional abundance.</text>
</comment>
<dbReference type="InterPro" id="IPR004811">
    <property type="entry name" value="RelA/Spo_fam"/>
</dbReference>
<evidence type="ECO:0000259" key="3">
    <source>
        <dbReference type="PROSITE" id="PS51880"/>
    </source>
</evidence>
<comment type="caution">
    <text evidence="4">The sequence shown here is derived from an EMBL/GenBank/DDBJ whole genome shotgun (WGS) entry which is preliminary data.</text>
</comment>
<dbReference type="PROSITE" id="PS51880">
    <property type="entry name" value="TGS"/>
    <property type="match status" value="1"/>
</dbReference>
<comment type="similarity">
    <text evidence="1">Belongs to the relA/spoT family.</text>
</comment>
<dbReference type="PANTHER" id="PTHR21262:SF36">
    <property type="entry name" value="BIFUNCTIONAL (P)PPGPP SYNTHASE_HYDROLASE SPOT"/>
    <property type="match status" value="1"/>
</dbReference>
<proteinExistence type="inferred from homology"/>
<dbReference type="SUPFAM" id="SSF81301">
    <property type="entry name" value="Nucleotidyltransferase"/>
    <property type="match status" value="1"/>
</dbReference>
<dbReference type="GO" id="GO:0015949">
    <property type="term" value="P:nucleobase-containing small molecule interconversion"/>
    <property type="evidence" value="ECO:0007669"/>
    <property type="project" value="UniProtKB-ARBA"/>
</dbReference>
<dbReference type="GO" id="GO:0042594">
    <property type="term" value="P:response to starvation"/>
    <property type="evidence" value="ECO:0007669"/>
    <property type="project" value="TreeGrafter"/>
</dbReference>
<dbReference type="InterPro" id="IPR012676">
    <property type="entry name" value="TGS-like"/>
</dbReference>
<dbReference type="InterPro" id="IPR045600">
    <property type="entry name" value="RelA/SpoT_AH_RIS"/>
</dbReference>
<feature type="non-terminal residue" evidence="4">
    <location>
        <position position="1"/>
    </location>
</feature>
<dbReference type="InterPro" id="IPR012675">
    <property type="entry name" value="Beta-grasp_dom_sf"/>
</dbReference>
<dbReference type="SUPFAM" id="SSF55021">
    <property type="entry name" value="ACT-like"/>
    <property type="match status" value="1"/>
</dbReference>
<accession>A0A932CR53</accession>
<dbReference type="NCBIfam" id="TIGR00691">
    <property type="entry name" value="spoT_relA"/>
    <property type="match status" value="1"/>
</dbReference>
<dbReference type="SMART" id="SM00954">
    <property type="entry name" value="RelA_SpoT"/>
    <property type="match status" value="1"/>
</dbReference>
<evidence type="ECO:0000259" key="2">
    <source>
        <dbReference type="PROSITE" id="PS51671"/>
    </source>
</evidence>
<dbReference type="Gene3D" id="3.30.70.260">
    <property type="match status" value="1"/>
</dbReference>
<protein>
    <submittedName>
        <fullName evidence="4">Bifunctional (P)ppGpp synthetase/guanosine-3',5'-bis(Diphosphate) 3'-pyrophosphohydrolase</fullName>
    </submittedName>
</protein>
<dbReference type="Gene3D" id="3.30.460.10">
    <property type="entry name" value="Beta Polymerase, domain 2"/>
    <property type="match status" value="1"/>
</dbReference>
<dbReference type="PROSITE" id="PS51671">
    <property type="entry name" value="ACT"/>
    <property type="match status" value="1"/>
</dbReference>